<sequence>MLKWRMRLLQWRADPHLIHMLTDAAFNLILLMTASIT</sequence>
<dbReference type="AlphaFoldDB" id="A0A0A9H408"/>
<dbReference type="EMBL" id="GBRH01165941">
    <property type="protein sequence ID" value="JAE31955.1"/>
    <property type="molecule type" value="Transcribed_RNA"/>
</dbReference>
<organism evidence="1">
    <name type="scientific">Arundo donax</name>
    <name type="common">Giant reed</name>
    <name type="synonym">Donax arundinaceus</name>
    <dbReference type="NCBI Taxonomy" id="35708"/>
    <lineage>
        <taxon>Eukaryota</taxon>
        <taxon>Viridiplantae</taxon>
        <taxon>Streptophyta</taxon>
        <taxon>Embryophyta</taxon>
        <taxon>Tracheophyta</taxon>
        <taxon>Spermatophyta</taxon>
        <taxon>Magnoliopsida</taxon>
        <taxon>Liliopsida</taxon>
        <taxon>Poales</taxon>
        <taxon>Poaceae</taxon>
        <taxon>PACMAD clade</taxon>
        <taxon>Arundinoideae</taxon>
        <taxon>Arundineae</taxon>
        <taxon>Arundo</taxon>
    </lineage>
</organism>
<accession>A0A0A9H408</accession>
<proteinExistence type="predicted"/>
<name>A0A0A9H408_ARUDO</name>
<reference evidence="1" key="2">
    <citation type="journal article" date="2015" name="Data Brief">
        <title>Shoot transcriptome of the giant reed, Arundo donax.</title>
        <authorList>
            <person name="Barrero R.A."/>
            <person name="Guerrero F.D."/>
            <person name="Moolhuijzen P."/>
            <person name="Goolsby J.A."/>
            <person name="Tidwell J."/>
            <person name="Bellgard S.E."/>
            <person name="Bellgard M.I."/>
        </authorList>
    </citation>
    <scope>NUCLEOTIDE SEQUENCE</scope>
    <source>
        <tissue evidence="1">Shoot tissue taken approximately 20 cm above the soil surface</tissue>
    </source>
</reference>
<evidence type="ECO:0000313" key="1">
    <source>
        <dbReference type="EMBL" id="JAE31955.1"/>
    </source>
</evidence>
<reference evidence="1" key="1">
    <citation type="submission" date="2014-09" db="EMBL/GenBank/DDBJ databases">
        <authorList>
            <person name="Magalhaes I.L.F."/>
            <person name="Oliveira U."/>
            <person name="Santos F.R."/>
            <person name="Vidigal T.H.D.A."/>
            <person name="Brescovit A.D."/>
            <person name="Santos A.J."/>
        </authorList>
    </citation>
    <scope>NUCLEOTIDE SEQUENCE</scope>
    <source>
        <tissue evidence="1">Shoot tissue taken approximately 20 cm above the soil surface</tissue>
    </source>
</reference>
<protein>
    <submittedName>
        <fullName evidence="1">Uncharacterized protein</fullName>
    </submittedName>
</protein>